<proteinExistence type="predicted"/>
<dbReference type="InterPro" id="IPR005147">
    <property type="entry name" value="tRNA_synthase_B5-dom"/>
</dbReference>
<reference evidence="11" key="2">
    <citation type="journal article" date="2014" name="ISME J.">
        <title>Microbial stratification in low pH oxic and suboxic macroscopic growths along an acid mine drainage.</title>
        <authorList>
            <person name="Mendez-Garcia C."/>
            <person name="Mesa V."/>
            <person name="Sprenger R.R."/>
            <person name="Richter M."/>
            <person name="Diez M.S."/>
            <person name="Solano J."/>
            <person name="Bargiela R."/>
            <person name="Golyshina O.V."/>
            <person name="Manteca A."/>
            <person name="Ramos J.L."/>
            <person name="Gallego J.R."/>
            <person name="Llorente I."/>
            <person name="Martins Dos Santos V.A."/>
            <person name="Jensen O.N."/>
            <person name="Pelaez A.I."/>
            <person name="Sanchez J."/>
            <person name="Ferrer M."/>
        </authorList>
    </citation>
    <scope>NUCLEOTIDE SEQUENCE</scope>
</reference>
<dbReference type="Gene3D" id="3.30.56.10">
    <property type="match status" value="1"/>
</dbReference>
<dbReference type="PROSITE" id="PS51483">
    <property type="entry name" value="B5"/>
    <property type="match status" value="1"/>
</dbReference>
<evidence type="ECO:0000256" key="3">
    <source>
        <dbReference type="ARBA" id="ARBA00022598"/>
    </source>
</evidence>
<dbReference type="InterPro" id="IPR045060">
    <property type="entry name" value="Phe-tRNA-ligase_IIc_bsu"/>
</dbReference>
<dbReference type="GO" id="GO:0009328">
    <property type="term" value="C:phenylalanine-tRNA ligase complex"/>
    <property type="evidence" value="ECO:0007669"/>
    <property type="project" value="TreeGrafter"/>
</dbReference>
<keyword evidence="5" id="KW-0547">Nucleotide-binding</keyword>
<evidence type="ECO:0000256" key="4">
    <source>
        <dbReference type="ARBA" id="ARBA00022723"/>
    </source>
</evidence>
<dbReference type="SUPFAM" id="SSF46955">
    <property type="entry name" value="Putative DNA-binding domain"/>
    <property type="match status" value="1"/>
</dbReference>
<accession>T0Z982</accession>
<comment type="caution">
    <text evidence="11">The sequence shown here is derived from an EMBL/GenBank/DDBJ whole genome shotgun (WGS) entry which is preliminary data.</text>
</comment>
<dbReference type="GO" id="GO:0005524">
    <property type="term" value="F:ATP binding"/>
    <property type="evidence" value="ECO:0007669"/>
    <property type="project" value="UniProtKB-KW"/>
</dbReference>
<keyword evidence="3" id="KW-0436">Ligase</keyword>
<evidence type="ECO:0000256" key="7">
    <source>
        <dbReference type="ARBA" id="ARBA00022842"/>
    </source>
</evidence>
<dbReference type="Pfam" id="PF03484">
    <property type="entry name" value="B5"/>
    <property type="match status" value="1"/>
</dbReference>
<dbReference type="GO" id="GO:0000287">
    <property type="term" value="F:magnesium ion binding"/>
    <property type="evidence" value="ECO:0007669"/>
    <property type="project" value="InterPro"/>
</dbReference>
<evidence type="ECO:0000313" key="11">
    <source>
        <dbReference type="EMBL" id="EQD44521.1"/>
    </source>
</evidence>
<evidence type="ECO:0000256" key="9">
    <source>
        <dbReference type="ARBA" id="ARBA00023146"/>
    </source>
</evidence>
<evidence type="ECO:0000256" key="2">
    <source>
        <dbReference type="ARBA" id="ARBA00012814"/>
    </source>
</evidence>
<dbReference type="InterPro" id="IPR045864">
    <property type="entry name" value="aa-tRNA-synth_II/BPL/LPL"/>
</dbReference>
<gene>
    <name evidence="11" type="ORF">B1B_13491</name>
</gene>
<dbReference type="GO" id="GO:0004826">
    <property type="term" value="F:phenylalanine-tRNA ligase activity"/>
    <property type="evidence" value="ECO:0007669"/>
    <property type="project" value="UniProtKB-EC"/>
</dbReference>
<reference evidence="11" key="1">
    <citation type="submission" date="2013-08" db="EMBL/GenBank/DDBJ databases">
        <authorList>
            <person name="Mendez C."/>
            <person name="Richter M."/>
            <person name="Ferrer M."/>
            <person name="Sanchez J."/>
        </authorList>
    </citation>
    <scope>NUCLEOTIDE SEQUENCE</scope>
</reference>
<dbReference type="PANTHER" id="PTHR10947:SF0">
    <property type="entry name" value="PHENYLALANINE--TRNA LIGASE BETA SUBUNIT"/>
    <property type="match status" value="1"/>
</dbReference>
<dbReference type="InterPro" id="IPR009061">
    <property type="entry name" value="DNA-bd_dom_put_sf"/>
</dbReference>
<dbReference type="InterPro" id="IPR041616">
    <property type="entry name" value="PheRS_beta_core"/>
</dbReference>
<dbReference type="GO" id="GO:0006432">
    <property type="term" value="P:phenylalanyl-tRNA aminoacylation"/>
    <property type="evidence" value="ECO:0007669"/>
    <property type="project" value="InterPro"/>
</dbReference>
<dbReference type="Pfam" id="PF17759">
    <property type="entry name" value="tRNA_synthFbeta"/>
    <property type="match status" value="1"/>
</dbReference>
<dbReference type="CDD" id="cd00769">
    <property type="entry name" value="PheRS_beta_core"/>
    <property type="match status" value="1"/>
</dbReference>
<keyword evidence="6" id="KW-0067">ATP-binding</keyword>
<sequence length="260" mass="28508">MNVLGVPVKPADAVEYLQKMGLLANTTKYPLEVQVPGYRNDIMGEVDLIEDLAKSMRYSSIPEKTISLPLTGRANPLNDFSDIIRSIFLGAGFQEVMTFVVGAPSIYNEFGIKSGFGILNPKSSDFSFIRAALYPGLLAFLKHNKNRSVPQRIFEIGHVITDGIERTKACLMIIGPKANYASIKSAADAIMQRISGTKGEVRQASHAAIIEGRGGDLIINDENVGTIGEMHPAHLKAFDLDFPVCFLELDLDLLCNQRNH</sequence>
<evidence type="ECO:0000256" key="5">
    <source>
        <dbReference type="ARBA" id="ARBA00022741"/>
    </source>
</evidence>
<dbReference type="GO" id="GO:0003723">
    <property type="term" value="F:RNA binding"/>
    <property type="evidence" value="ECO:0007669"/>
    <property type="project" value="InterPro"/>
</dbReference>
<keyword evidence="8" id="KW-0648">Protein biosynthesis</keyword>
<protein>
    <recommendedName>
        <fullName evidence="2">phenylalanine--tRNA ligase</fullName>
        <ecNumber evidence="2">6.1.1.20</ecNumber>
    </recommendedName>
</protein>
<dbReference type="AlphaFoldDB" id="T0Z982"/>
<evidence type="ECO:0000259" key="10">
    <source>
        <dbReference type="PROSITE" id="PS51483"/>
    </source>
</evidence>
<dbReference type="EC" id="6.1.1.20" evidence="2"/>
<feature type="domain" description="B5" evidence="10">
    <location>
        <begin position="1"/>
        <end position="63"/>
    </location>
</feature>
<keyword evidence="4" id="KW-0479">Metal-binding</keyword>
<dbReference type="SUPFAM" id="SSF55681">
    <property type="entry name" value="Class II aaRS and biotin synthetases"/>
    <property type="match status" value="1"/>
</dbReference>
<keyword evidence="9 11" id="KW-0030">Aminoacyl-tRNA synthetase</keyword>
<dbReference type="EMBL" id="AUZY01008882">
    <property type="protein sequence ID" value="EQD44521.1"/>
    <property type="molecule type" value="Genomic_DNA"/>
</dbReference>
<evidence type="ECO:0000256" key="6">
    <source>
        <dbReference type="ARBA" id="ARBA00022840"/>
    </source>
</evidence>
<evidence type="ECO:0000256" key="1">
    <source>
        <dbReference type="ARBA" id="ARBA00001946"/>
    </source>
</evidence>
<dbReference type="SMART" id="SM00874">
    <property type="entry name" value="B5"/>
    <property type="match status" value="1"/>
</dbReference>
<organism evidence="11">
    <name type="scientific">mine drainage metagenome</name>
    <dbReference type="NCBI Taxonomy" id="410659"/>
    <lineage>
        <taxon>unclassified sequences</taxon>
        <taxon>metagenomes</taxon>
        <taxon>ecological metagenomes</taxon>
    </lineage>
</organism>
<dbReference type="PANTHER" id="PTHR10947">
    <property type="entry name" value="PHENYLALANYL-TRNA SYNTHETASE BETA CHAIN AND LEUCINE-RICH REPEAT-CONTAINING PROTEIN 47"/>
    <property type="match status" value="1"/>
</dbReference>
<keyword evidence="7" id="KW-0460">Magnesium</keyword>
<dbReference type="Gene3D" id="3.30.930.10">
    <property type="entry name" value="Bira Bifunctional Protein, Domain 2"/>
    <property type="match status" value="1"/>
</dbReference>
<evidence type="ECO:0000256" key="8">
    <source>
        <dbReference type="ARBA" id="ARBA00022917"/>
    </source>
</evidence>
<name>T0Z982_9ZZZZ</name>
<comment type="cofactor">
    <cofactor evidence="1">
        <name>Mg(2+)</name>
        <dbReference type="ChEBI" id="CHEBI:18420"/>
    </cofactor>
</comment>